<feature type="chain" id="PRO_5004509209" evidence="2">
    <location>
        <begin position="19"/>
        <end position="100"/>
    </location>
</feature>
<feature type="compositionally biased region" description="Polar residues" evidence="1">
    <location>
        <begin position="27"/>
        <end position="45"/>
    </location>
</feature>
<dbReference type="InParanoid" id="S2JMI0"/>
<feature type="signal peptide" evidence="2">
    <location>
        <begin position="1"/>
        <end position="18"/>
    </location>
</feature>
<accession>S2JMI0</accession>
<sequence>MKLVIALLLAVCCVFVSAMPESISQDGMTESGPFTNKVSGSGSSAQTFSQSTTEYTTTDGRTLVSNNSNFSSNTSNGYTLKPASWIIATVTLSLILYSSF</sequence>
<dbReference type="VEuPathDB" id="FungiDB:HMPREF1544_09499"/>
<keyword evidence="2" id="KW-0732">Signal</keyword>
<organism evidence="3 4">
    <name type="scientific">Mucor circinelloides f. circinelloides (strain 1006PhL)</name>
    <name type="common">Mucormycosis agent</name>
    <name type="synonym">Calyptromyces circinelloides</name>
    <dbReference type="NCBI Taxonomy" id="1220926"/>
    <lineage>
        <taxon>Eukaryota</taxon>
        <taxon>Fungi</taxon>
        <taxon>Fungi incertae sedis</taxon>
        <taxon>Mucoromycota</taxon>
        <taxon>Mucoromycotina</taxon>
        <taxon>Mucoromycetes</taxon>
        <taxon>Mucorales</taxon>
        <taxon>Mucorineae</taxon>
        <taxon>Mucoraceae</taxon>
        <taxon>Mucor</taxon>
    </lineage>
</organism>
<gene>
    <name evidence="3" type="ORF">HMPREF1544_09499</name>
</gene>
<evidence type="ECO:0000313" key="4">
    <source>
        <dbReference type="Proteomes" id="UP000014254"/>
    </source>
</evidence>
<reference evidence="4" key="1">
    <citation type="submission" date="2013-05" db="EMBL/GenBank/DDBJ databases">
        <title>The Genome sequence of Mucor circinelloides f. circinelloides 1006PhL.</title>
        <authorList>
            <consortium name="The Broad Institute Genomics Platform"/>
            <person name="Cuomo C."/>
            <person name="Earl A."/>
            <person name="Findley K."/>
            <person name="Lee S.C."/>
            <person name="Walker B."/>
            <person name="Young S."/>
            <person name="Zeng Q."/>
            <person name="Gargeya S."/>
            <person name="Fitzgerald M."/>
            <person name="Haas B."/>
            <person name="Abouelleil A."/>
            <person name="Allen A.W."/>
            <person name="Alvarado L."/>
            <person name="Arachchi H.M."/>
            <person name="Berlin A.M."/>
            <person name="Chapman S.B."/>
            <person name="Gainer-Dewar J."/>
            <person name="Goldberg J."/>
            <person name="Griggs A."/>
            <person name="Gujja S."/>
            <person name="Hansen M."/>
            <person name="Howarth C."/>
            <person name="Imamovic A."/>
            <person name="Ireland A."/>
            <person name="Larimer J."/>
            <person name="McCowan C."/>
            <person name="Murphy C."/>
            <person name="Pearson M."/>
            <person name="Poon T.W."/>
            <person name="Priest M."/>
            <person name="Roberts A."/>
            <person name="Saif S."/>
            <person name="Shea T."/>
            <person name="Sisk P."/>
            <person name="Sykes S."/>
            <person name="Wortman J."/>
            <person name="Nusbaum C."/>
            <person name="Birren B."/>
        </authorList>
    </citation>
    <scope>NUCLEOTIDE SEQUENCE [LARGE SCALE GENOMIC DNA]</scope>
    <source>
        <strain evidence="4">1006PhL</strain>
    </source>
</reference>
<evidence type="ECO:0000256" key="2">
    <source>
        <dbReference type="SAM" id="SignalP"/>
    </source>
</evidence>
<name>S2JMI0_MUCC1</name>
<dbReference type="Proteomes" id="UP000014254">
    <property type="component" value="Unassembled WGS sequence"/>
</dbReference>
<dbReference type="AlphaFoldDB" id="S2JMI0"/>
<feature type="compositionally biased region" description="Low complexity" evidence="1">
    <location>
        <begin position="46"/>
        <end position="58"/>
    </location>
</feature>
<evidence type="ECO:0000313" key="3">
    <source>
        <dbReference type="EMBL" id="EPB83758.1"/>
    </source>
</evidence>
<proteinExistence type="predicted"/>
<dbReference type="OMA" id="QDGMTES"/>
<protein>
    <submittedName>
        <fullName evidence="3">Uncharacterized protein</fullName>
    </submittedName>
</protein>
<evidence type="ECO:0000256" key="1">
    <source>
        <dbReference type="SAM" id="MobiDB-lite"/>
    </source>
</evidence>
<keyword evidence="4" id="KW-1185">Reference proteome</keyword>
<dbReference type="EMBL" id="KE124060">
    <property type="protein sequence ID" value="EPB83758.1"/>
    <property type="molecule type" value="Genomic_DNA"/>
</dbReference>
<feature type="region of interest" description="Disordered" evidence="1">
    <location>
        <begin position="27"/>
        <end position="67"/>
    </location>
</feature>